<organism evidence="1 2">
    <name type="scientific">Serratia bockelmannii</name>
    <dbReference type="NCBI Taxonomy" id="2703793"/>
    <lineage>
        <taxon>Bacteria</taxon>
        <taxon>Pseudomonadati</taxon>
        <taxon>Pseudomonadota</taxon>
        <taxon>Gammaproteobacteria</taxon>
        <taxon>Enterobacterales</taxon>
        <taxon>Yersiniaceae</taxon>
        <taxon>Serratia</taxon>
    </lineage>
</organism>
<reference evidence="1" key="1">
    <citation type="submission" date="2023-05" db="EMBL/GenBank/DDBJ databases">
        <title>Cannabis rhizosphere genomes.</title>
        <authorList>
            <person name="Goff K.L."/>
        </authorList>
    </citation>
    <scope>NUCLEOTIDE SEQUENCE</scope>
    <source>
        <strain evidence="1">SPPC 2817</strain>
    </source>
</reference>
<sequence>MYFFVLIVNPAIRPAGKPASKRQWPEKSIGLAVKVIINLSFSDTIFYLFALRKALPLNYFDQVNENEKIALAASAYTAWAPLSFAAWNTAAYPGVYFLPAPPSGLNDKTLKNNCAKMPPSASRWPYETLPPIR</sequence>
<dbReference type="EMBL" id="JASMRX010000018">
    <property type="protein sequence ID" value="MDN6880925.1"/>
    <property type="molecule type" value="Genomic_DNA"/>
</dbReference>
<gene>
    <name evidence="1" type="ORF">QO199_19950</name>
</gene>
<proteinExistence type="predicted"/>
<keyword evidence="2" id="KW-1185">Reference proteome</keyword>
<evidence type="ECO:0000313" key="2">
    <source>
        <dbReference type="Proteomes" id="UP001176500"/>
    </source>
</evidence>
<dbReference type="RefSeq" id="WP_144334736.1">
    <property type="nucleotide sequence ID" value="NZ_CBDHVZ010000087.1"/>
</dbReference>
<evidence type="ECO:0000313" key="1">
    <source>
        <dbReference type="EMBL" id="MDN6880925.1"/>
    </source>
</evidence>
<comment type="caution">
    <text evidence="1">The sequence shown here is derived from an EMBL/GenBank/DDBJ whole genome shotgun (WGS) entry which is preliminary data.</text>
</comment>
<name>A0ABT8LUE2_9GAMM</name>
<accession>A0ABT8LUE2</accession>
<protein>
    <submittedName>
        <fullName evidence="1">Uncharacterized protein</fullName>
    </submittedName>
</protein>
<dbReference type="Proteomes" id="UP001176500">
    <property type="component" value="Unassembled WGS sequence"/>
</dbReference>